<keyword evidence="2" id="KW-1185">Reference proteome</keyword>
<gene>
    <name evidence="1" type="ORF">PGLA1383_LOCUS31660</name>
</gene>
<name>A0A813FN44_POLGL</name>
<dbReference type="Proteomes" id="UP000654075">
    <property type="component" value="Unassembled WGS sequence"/>
</dbReference>
<organism evidence="1 2">
    <name type="scientific">Polarella glacialis</name>
    <name type="common">Dinoflagellate</name>
    <dbReference type="NCBI Taxonomy" id="89957"/>
    <lineage>
        <taxon>Eukaryota</taxon>
        <taxon>Sar</taxon>
        <taxon>Alveolata</taxon>
        <taxon>Dinophyceae</taxon>
        <taxon>Suessiales</taxon>
        <taxon>Suessiaceae</taxon>
        <taxon>Polarella</taxon>
    </lineage>
</organism>
<accession>A0A813FN44</accession>
<comment type="caution">
    <text evidence="1">The sequence shown here is derived from an EMBL/GenBank/DDBJ whole genome shotgun (WGS) entry which is preliminary data.</text>
</comment>
<evidence type="ECO:0000313" key="2">
    <source>
        <dbReference type="Proteomes" id="UP000654075"/>
    </source>
</evidence>
<proteinExistence type="predicted"/>
<sequence length="149" mass="15961">MVYCALSHCKVSLGDALGKRQEATAPAAKAPAASVYDRKRGGAGAAAGSDGSDKSTQDVIAWIRTLPENHVPEKVREELVCVVEQERMDGNRFSEYVLTVPPELCPPRNALKLKAGWKNVLAEAAHSVICRANLDYAAAQPKKAVAMNC</sequence>
<protein>
    <submittedName>
        <fullName evidence="1">Uncharacterized protein</fullName>
    </submittedName>
</protein>
<dbReference type="OrthoDB" id="10533077at2759"/>
<dbReference type="AlphaFoldDB" id="A0A813FN44"/>
<evidence type="ECO:0000313" key="1">
    <source>
        <dbReference type="EMBL" id="CAE8613920.1"/>
    </source>
</evidence>
<reference evidence="1" key="1">
    <citation type="submission" date="2021-02" db="EMBL/GenBank/DDBJ databases">
        <authorList>
            <person name="Dougan E. K."/>
            <person name="Rhodes N."/>
            <person name="Thang M."/>
            <person name="Chan C."/>
        </authorList>
    </citation>
    <scope>NUCLEOTIDE SEQUENCE</scope>
</reference>
<dbReference type="EMBL" id="CAJNNV010025330">
    <property type="protein sequence ID" value="CAE8613920.1"/>
    <property type="molecule type" value="Genomic_DNA"/>
</dbReference>